<organism evidence="13 14">
    <name type="scientific">Gossypium mustelinum</name>
    <name type="common">Cotton</name>
    <name type="synonym">Gossypium caicoense</name>
    <dbReference type="NCBI Taxonomy" id="34275"/>
    <lineage>
        <taxon>Eukaryota</taxon>
        <taxon>Viridiplantae</taxon>
        <taxon>Streptophyta</taxon>
        <taxon>Embryophyta</taxon>
        <taxon>Tracheophyta</taxon>
        <taxon>Spermatophyta</taxon>
        <taxon>Magnoliopsida</taxon>
        <taxon>eudicotyledons</taxon>
        <taxon>Gunneridae</taxon>
        <taxon>Pentapetalae</taxon>
        <taxon>rosids</taxon>
        <taxon>malvids</taxon>
        <taxon>Malvales</taxon>
        <taxon>Malvaceae</taxon>
        <taxon>Malvoideae</taxon>
        <taxon>Gossypium</taxon>
    </lineage>
</organism>
<evidence type="ECO:0000313" key="14">
    <source>
        <dbReference type="Proteomes" id="UP000323597"/>
    </source>
</evidence>
<keyword evidence="4" id="KW-0805">Transcription regulation</keyword>
<evidence type="ECO:0000256" key="3">
    <source>
        <dbReference type="ARBA" id="ARBA00023012"/>
    </source>
</evidence>
<feature type="compositionally biased region" description="Basic and acidic residues" evidence="10">
    <location>
        <begin position="9"/>
        <end position="18"/>
    </location>
</feature>
<feature type="region of interest" description="Disordered" evidence="10">
    <location>
        <begin position="350"/>
        <end position="465"/>
    </location>
</feature>
<dbReference type="InterPro" id="IPR011006">
    <property type="entry name" value="CheY-like_superfamily"/>
</dbReference>
<proteinExistence type="inferred from homology"/>
<evidence type="ECO:0000256" key="5">
    <source>
        <dbReference type="ARBA" id="ARBA00023108"/>
    </source>
</evidence>
<comment type="similarity">
    <text evidence="2">Belongs to the ARR-like family.</text>
</comment>
<evidence type="ECO:0000313" key="13">
    <source>
        <dbReference type="EMBL" id="TYJ07620.1"/>
    </source>
</evidence>
<dbReference type="EMBL" id="CM017646">
    <property type="protein sequence ID" value="TYJ07620.1"/>
    <property type="molecule type" value="Genomic_DNA"/>
</dbReference>
<feature type="region of interest" description="Disordered" evidence="10">
    <location>
        <begin position="217"/>
        <end position="236"/>
    </location>
</feature>
<feature type="compositionally biased region" description="Basic and acidic residues" evidence="10">
    <location>
        <begin position="442"/>
        <end position="454"/>
    </location>
</feature>
<keyword evidence="6" id="KW-0804">Transcription</keyword>
<name>A0A5D2X1C0_GOSMU</name>
<evidence type="ECO:0000256" key="1">
    <source>
        <dbReference type="ARBA" id="ARBA00004123"/>
    </source>
</evidence>
<dbReference type="PROSITE" id="PS50110">
    <property type="entry name" value="RESPONSE_REGULATORY"/>
    <property type="match status" value="1"/>
</dbReference>
<dbReference type="GO" id="GO:0005634">
    <property type="term" value="C:nucleus"/>
    <property type="evidence" value="ECO:0007669"/>
    <property type="project" value="UniProtKB-SubCell"/>
</dbReference>
<evidence type="ECO:0000256" key="7">
    <source>
        <dbReference type="ARBA" id="ARBA00023242"/>
    </source>
</evidence>
<feature type="domain" description="CCT" evidence="12">
    <location>
        <begin position="522"/>
        <end position="564"/>
    </location>
</feature>
<feature type="compositionally biased region" description="Polar residues" evidence="10">
    <location>
        <begin position="356"/>
        <end position="381"/>
    </location>
</feature>
<feature type="region of interest" description="Disordered" evidence="10">
    <location>
        <begin position="1"/>
        <end position="25"/>
    </location>
</feature>
<reference evidence="13 14" key="1">
    <citation type="submission" date="2019-07" db="EMBL/GenBank/DDBJ databases">
        <title>WGS assembly of Gossypium mustelinum.</title>
        <authorList>
            <person name="Chen Z.J."/>
            <person name="Sreedasyam A."/>
            <person name="Ando A."/>
            <person name="Song Q."/>
            <person name="De L."/>
            <person name="Hulse-Kemp A."/>
            <person name="Ding M."/>
            <person name="Ye W."/>
            <person name="Kirkbride R."/>
            <person name="Jenkins J."/>
            <person name="Plott C."/>
            <person name="Lovell J."/>
            <person name="Lin Y.-M."/>
            <person name="Vaughn R."/>
            <person name="Liu B."/>
            <person name="Li W."/>
            <person name="Simpson S."/>
            <person name="Scheffler B."/>
            <person name="Saski C."/>
            <person name="Grover C."/>
            <person name="Hu G."/>
            <person name="Conover J."/>
            <person name="Carlson J."/>
            <person name="Shu S."/>
            <person name="Boston L."/>
            <person name="Williams M."/>
            <person name="Peterson D."/>
            <person name="Mcgee K."/>
            <person name="Jones D."/>
            <person name="Wendel J."/>
            <person name="Stelly D."/>
            <person name="Grimwood J."/>
            <person name="Schmutz J."/>
        </authorList>
    </citation>
    <scope>NUCLEOTIDE SEQUENCE [LARGE SCALE GENOMIC DNA]</scope>
    <source>
        <strain evidence="13">1408120.09</strain>
    </source>
</reference>
<comment type="subcellular location">
    <subcellularLocation>
        <location evidence="1 9">Nucleus</location>
    </subcellularLocation>
</comment>
<dbReference type="Pfam" id="PF06203">
    <property type="entry name" value="CCT"/>
    <property type="match status" value="1"/>
</dbReference>
<feature type="domain" description="Response regulatory" evidence="11">
    <location>
        <begin position="56"/>
        <end position="174"/>
    </location>
</feature>
<keyword evidence="5" id="KW-0090">Biological rhythms</keyword>
<dbReference type="GO" id="GO:0000160">
    <property type="term" value="P:phosphorelay signal transduction system"/>
    <property type="evidence" value="ECO:0007669"/>
    <property type="project" value="UniProtKB-KW"/>
</dbReference>
<evidence type="ECO:0000259" key="12">
    <source>
        <dbReference type="PROSITE" id="PS51017"/>
    </source>
</evidence>
<evidence type="ECO:0008006" key="15">
    <source>
        <dbReference type="Google" id="ProtNLM"/>
    </source>
</evidence>
<evidence type="ECO:0000256" key="2">
    <source>
        <dbReference type="ARBA" id="ARBA00010330"/>
    </source>
</evidence>
<evidence type="ECO:0000259" key="11">
    <source>
        <dbReference type="PROSITE" id="PS50110"/>
    </source>
</evidence>
<dbReference type="PROSITE" id="PS51017">
    <property type="entry name" value="CCT"/>
    <property type="match status" value="1"/>
</dbReference>
<dbReference type="Gene3D" id="3.40.50.2300">
    <property type="match status" value="1"/>
</dbReference>
<evidence type="ECO:0000256" key="10">
    <source>
        <dbReference type="SAM" id="MobiDB-lite"/>
    </source>
</evidence>
<comment type="caution">
    <text evidence="8">Lacks conserved residue(s) required for the propagation of feature annotation.</text>
</comment>
<dbReference type="InterPro" id="IPR045279">
    <property type="entry name" value="ARR-like"/>
</dbReference>
<accession>A0A5D2X1C0</accession>
<feature type="compositionally biased region" description="Basic and acidic residues" evidence="10">
    <location>
        <begin position="546"/>
        <end position="555"/>
    </location>
</feature>
<dbReference type="SUPFAM" id="SSF52172">
    <property type="entry name" value="CheY-like"/>
    <property type="match status" value="1"/>
</dbReference>
<feature type="compositionally biased region" description="Basic and acidic residues" evidence="10">
    <location>
        <begin position="382"/>
        <end position="393"/>
    </location>
</feature>
<evidence type="ECO:0000256" key="9">
    <source>
        <dbReference type="PROSITE-ProRule" id="PRU00357"/>
    </source>
</evidence>
<sequence length="578" mass="63922">MGEVLMSSDEVKTESEVDRENEEFEGNKRRKIMSGGSFVSGEAVNWESFLPTMALRVLLVEADDSTRQIVTALLRKCNYRVSAVPDGLQAWEMLKAKPHNIDLILTEVDLPSISGFALLTLIMEHEICKSIPVIMMSSQDSISTVYKCMLRGAADYLVKPLRRNELKNLWQHVWRRQQLIASGNTPQDESVGQKKVEAISENNAASNCSSGCLVGGERNKEQTEKGSEAQSTCTKPDMEAEDANMGNMQEFLLLPSNSQEHEVQTNFNQRLLVHEKKTGVGACKDTEILVEAGDALGDSPRKAIDFMGTFDRNCNSSLMNSTSKVGSLTHLDFSLGRCYPNAFENHATREKPTLWHPNSSAFTRYSSRPSQPLQSTLTSASDQKKESGTDSEKMLPNSITEYNSDTASPTLTPQRNTNPLTTGTTGQLKQTEVAASCTQQKLDQKMNSTEDRGHIYPTTDQSATSSFCNGSLSQLNGIAYGSSAASNNSNIEQVAVVRASADSKNDDVFPSPSGNSHRSIQREAALTKFRLKRKDRCFEKKVRYESRKKLAEQRPRVKGQFVRQPQADPSHYGNSSDG</sequence>
<gene>
    <name evidence="13" type="ORF">E1A91_A11G017800v1</name>
</gene>
<protein>
    <recommendedName>
        <fullName evidence="15">Two-component response regulator-like APRR5</fullName>
    </recommendedName>
</protein>
<dbReference type="PANTHER" id="PTHR43874">
    <property type="entry name" value="TWO-COMPONENT RESPONSE REGULATOR"/>
    <property type="match status" value="1"/>
</dbReference>
<dbReference type="GO" id="GO:0009736">
    <property type="term" value="P:cytokinin-activated signaling pathway"/>
    <property type="evidence" value="ECO:0007669"/>
    <property type="project" value="InterPro"/>
</dbReference>
<feature type="compositionally biased region" description="Polar residues" evidence="10">
    <location>
        <begin position="397"/>
        <end position="419"/>
    </location>
</feature>
<evidence type="ECO:0000256" key="6">
    <source>
        <dbReference type="ARBA" id="ARBA00023163"/>
    </source>
</evidence>
<evidence type="ECO:0000256" key="8">
    <source>
        <dbReference type="PROSITE-ProRule" id="PRU00169"/>
    </source>
</evidence>
<feature type="compositionally biased region" description="Basic and acidic residues" evidence="10">
    <location>
        <begin position="217"/>
        <end position="227"/>
    </location>
</feature>
<dbReference type="PANTHER" id="PTHR43874:SF95">
    <property type="entry name" value="TWO-COMPONENT RESPONSE REGULATOR-LIKE APRR5"/>
    <property type="match status" value="1"/>
</dbReference>
<feature type="region of interest" description="Disordered" evidence="10">
    <location>
        <begin position="546"/>
        <end position="578"/>
    </location>
</feature>
<dbReference type="SMART" id="SM00448">
    <property type="entry name" value="REC"/>
    <property type="match status" value="1"/>
</dbReference>
<dbReference type="InterPro" id="IPR001789">
    <property type="entry name" value="Sig_transdc_resp-reg_receiver"/>
</dbReference>
<dbReference type="CDD" id="cd17582">
    <property type="entry name" value="psREC_PRR"/>
    <property type="match status" value="1"/>
</dbReference>
<keyword evidence="3" id="KW-0902">Two-component regulatory system</keyword>
<dbReference type="Pfam" id="PF00072">
    <property type="entry name" value="Response_reg"/>
    <property type="match status" value="1"/>
</dbReference>
<feature type="region of interest" description="Disordered" evidence="10">
    <location>
        <begin position="502"/>
        <end position="522"/>
    </location>
</feature>
<evidence type="ECO:0000256" key="4">
    <source>
        <dbReference type="ARBA" id="ARBA00023015"/>
    </source>
</evidence>
<dbReference type="Proteomes" id="UP000323597">
    <property type="component" value="Chromosome A11"/>
</dbReference>
<dbReference type="AlphaFoldDB" id="A0A5D2X1C0"/>
<dbReference type="GO" id="GO:0048511">
    <property type="term" value="P:rhythmic process"/>
    <property type="evidence" value="ECO:0007669"/>
    <property type="project" value="UniProtKB-KW"/>
</dbReference>
<dbReference type="InterPro" id="IPR010402">
    <property type="entry name" value="CCT_domain"/>
</dbReference>
<feature type="compositionally biased region" description="Low complexity" evidence="10">
    <location>
        <begin position="420"/>
        <end position="431"/>
    </location>
</feature>
<keyword evidence="7 9" id="KW-0539">Nucleus</keyword>
<keyword evidence="14" id="KW-1185">Reference proteome</keyword>